<name>A0A1I5F0S6_PSUAM</name>
<keyword evidence="3" id="KW-1185">Reference proteome</keyword>
<reference evidence="2 3" key="1">
    <citation type="submission" date="2016-10" db="EMBL/GenBank/DDBJ databases">
        <authorList>
            <person name="de Groot N.N."/>
        </authorList>
    </citation>
    <scope>NUCLEOTIDE SEQUENCE [LARGE SCALE GENOMIC DNA]</scope>
    <source>
        <strain evidence="2 3">CGMCC 4.1877</strain>
    </source>
</reference>
<feature type="transmembrane region" description="Helical" evidence="1">
    <location>
        <begin position="108"/>
        <end position="130"/>
    </location>
</feature>
<dbReference type="OrthoDB" id="5396526at2"/>
<gene>
    <name evidence="2" type="ORF">SAMN05216207_103423</name>
</gene>
<accession>A0A1I5F0S6</accession>
<feature type="transmembrane region" description="Helical" evidence="1">
    <location>
        <begin position="6"/>
        <end position="22"/>
    </location>
</feature>
<sequence>MLVSAIVLITAALVFYTLGVWAERRVGVLRWWHVGAFGAGLAFDIAGTAVMARIAATQPPPPPGLGAVLQTIMSTTGLIALILMAAHLLWAVFVMVRARPAERARFHRYSVAVWAIWLVPYFSGMTASMVA</sequence>
<dbReference type="RefSeq" id="WP_093351152.1">
    <property type="nucleotide sequence ID" value="NZ_FOUY01000034.1"/>
</dbReference>
<keyword evidence="1" id="KW-0472">Membrane</keyword>
<dbReference type="STRING" id="260086.SAMN05216207_103423"/>
<dbReference type="NCBIfam" id="TIGR03987">
    <property type="entry name" value="HsmA family protein"/>
    <property type="match status" value="1"/>
</dbReference>
<evidence type="ECO:0000256" key="1">
    <source>
        <dbReference type="SAM" id="Phobius"/>
    </source>
</evidence>
<dbReference type="EMBL" id="FOUY01000034">
    <property type="protein sequence ID" value="SFO17229.1"/>
    <property type="molecule type" value="Genomic_DNA"/>
</dbReference>
<dbReference type="AlphaFoldDB" id="A0A1I5F0S6"/>
<dbReference type="Proteomes" id="UP000199614">
    <property type="component" value="Unassembled WGS sequence"/>
</dbReference>
<keyword evidence="1" id="KW-0812">Transmembrane</keyword>
<feature type="transmembrane region" description="Helical" evidence="1">
    <location>
        <begin position="34"/>
        <end position="56"/>
    </location>
</feature>
<evidence type="ECO:0000313" key="3">
    <source>
        <dbReference type="Proteomes" id="UP000199614"/>
    </source>
</evidence>
<protein>
    <submittedName>
        <fullName evidence="2">TIGR03987 family protein</fullName>
    </submittedName>
</protein>
<organism evidence="2 3">
    <name type="scientific">Pseudonocardia ammonioxydans</name>
    <dbReference type="NCBI Taxonomy" id="260086"/>
    <lineage>
        <taxon>Bacteria</taxon>
        <taxon>Bacillati</taxon>
        <taxon>Actinomycetota</taxon>
        <taxon>Actinomycetes</taxon>
        <taxon>Pseudonocardiales</taxon>
        <taxon>Pseudonocardiaceae</taxon>
        <taxon>Pseudonocardia</taxon>
    </lineage>
</organism>
<feature type="transmembrane region" description="Helical" evidence="1">
    <location>
        <begin position="76"/>
        <end position="96"/>
    </location>
</feature>
<proteinExistence type="predicted"/>
<keyword evidence="1" id="KW-1133">Transmembrane helix</keyword>
<evidence type="ECO:0000313" key="2">
    <source>
        <dbReference type="EMBL" id="SFO17229.1"/>
    </source>
</evidence>
<dbReference type="InterPro" id="IPR023813">
    <property type="entry name" value="HsmA-like"/>
</dbReference>